<evidence type="ECO:0000256" key="4">
    <source>
        <dbReference type="RuleBase" id="RU361180"/>
    </source>
</evidence>
<dbReference type="GO" id="GO:0004555">
    <property type="term" value="F:alpha,alpha-trehalase activity"/>
    <property type="evidence" value="ECO:0007669"/>
    <property type="project" value="UniProtKB-EC"/>
</dbReference>
<evidence type="ECO:0000256" key="3">
    <source>
        <dbReference type="ARBA" id="ARBA00023295"/>
    </source>
</evidence>
<dbReference type="GO" id="GO:0005993">
    <property type="term" value="P:trehalose catabolic process"/>
    <property type="evidence" value="ECO:0007669"/>
    <property type="project" value="TreeGrafter"/>
</dbReference>
<keyword evidence="3 4" id="KW-0326">Glycosidase</keyword>
<organism evidence="6 7">
    <name type="scientific">Rickenella mellea</name>
    <dbReference type="NCBI Taxonomy" id="50990"/>
    <lineage>
        <taxon>Eukaryota</taxon>
        <taxon>Fungi</taxon>
        <taxon>Dikarya</taxon>
        <taxon>Basidiomycota</taxon>
        <taxon>Agaricomycotina</taxon>
        <taxon>Agaricomycetes</taxon>
        <taxon>Hymenochaetales</taxon>
        <taxon>Rickenellaceae</taxon>
        <taxon>Rickenella</taxon>
    </lineage>
</organism>
<evidence type="ECO:0000256" key="2">
    <source>
        <dbReference type="ARBA" id="ARBA00022801"/>
    </source>
</evidence>
<comment type="catalytic activity">
    <reaction evidence="4">
        <text>alpha,alpha-trehalose + H2O = alpha-D-glucose + beta-D-glucose</text>
        <dbReference type="Rhea" id="RHEA:32675"/>
        <dbReference type="ChEBI" id="CHEBI:15377"/>
        <dbReference type="ChEBI" id="CHEBI:15903"/>
        <dbReference type="ChEBI" id="CHEBI:16551"/>
        <dbReference type="ChEBI" id="CHEBI:17925"/>
        <dbReference type="EC" id="3.2.1.28"/>
    </reaction>
</comment>
<dbReference type="Proteomes" id="UP000294933">
    <property type="component" value="Unassembled WGS sequence"/>
</dbReference>
<evidence type="ECO:0000313" key="7">
    <source>
        <dbReference type="Proteomes" id="UP000294933"/>
    </source>
</evidence>
<dbReference type="PANTHER" id="PTHR23403">
    <property type="entry name" value="TREHALASE"/>
    <property type="match status" value="1"/>
</dbReference>
<feature type="signal peptide" evidence="5">
    <location>
        <begin position="1"/>
        <end position="20"/>
    </location>
</feature>
<dbReference type="EC" id="3.2.1.28" evidence="4"/>
<feature type="chain" id="PRO_5021208910" description="Trehalase" evidence="5">
    <location>
        <begin position="21"/>
        <end position="784"/>
    </location>
</feature>
<sequence length="784" mass="83464">MSHVLRILVGFHLASSAVLAIPQAASSSGSSTATSPAAASGVPSITVSTAVPAPTLPLTSTIPSQAALPPNQPWCPSKIFCAGDILQTVNIANLYTDQKTFVDKPTNSSSASVLAAFNALVASAPGNTTANLTEQQVASFVTTNFRGEGLELEAQALPSFNPNPPFLTNVSDSLMRAFAQTVHGYWTQLIRGTNASTLCGEGTNGGSCESTLIPLNHTFVVPGGRFREQYYWDSFWIVQGLLQSGLGGIANDTLQNFMDEIEHIGFIPNGGRIYYLDRSQPPLFIHMLSAYVNATQDTSILTRALPLAERELQWWTTNRSSSVKSPFTNKTYSLFGYSVNNSAPRPESYLADYLTANGPDLTTPLTEPEKEALYGELATGAETGWDYTVRWAAQPFAGGTNNTNPVLRTLNIKNLVPLCLNSILYKSRLLLADLYSPPFSPAKNTSNAQRASFHRSQAANIRAGILDLMWDPTKLAFYDFNKSSNARSTVFTAAHFYPLWSGIIPPDVLGDQNKTFGMFATVNMVMNRYNGTFPTSFIESGLQWDAPNAWPPHQYILLEALRAIPSNLSTMPVPATGGPGVADTFELIPPGQIGIGEDQLPGQSLGGGKGNSTGDLNTLNGTVANGGNATSGEGWAQTLQREVANRYFASAFCSWHATGGSIPGVLPRLSDQELNVTQSTTNTGNMFEKFSVSDIDSAGRGGEYTVQAGFGWTNGVLLWVASNFGKVIVAPNCPPLLAVASSSGSGSAASPSATGKSGAVEAWTISRFSVAVAVALVVVMQNIM</sequence>
<comment type="similarity">
    <text evidence="1 4">Belongs to the glycosyl hydrolase 37 family.</text>
</comment>
<evidence type="ECO:0000313" key="6">
    <source>
        <dbReference type="EMBL" id="TDL19707.1"/>
    </source>
</evidence>
<dbReference type="SUPFAM" id="SSF48208">
    <property type="entry name" value="Six-hairpin glycosidases"/>
    <property type="match status" value="2"/>
</dbReference>
<dbReference type="PANTHER" id="PTHR23403:SF1">
    <property type="entry name" value="TREHALASE"/>
    <property type="match status" value="1"/>
</dbReference>
<reference evidence="6 7" key="1">
    <citation type="submission" date="2018-06" db="EMBL/GenBank/DDBJ databases">
        <title>A transcriptomic atlas of mushroom development highlights an independent origin of complex multicellularity.</title>
        <authorList>
            <consortium name="DOE Joint Genome Institute"/>
            <person name="Krizsan K."/>
            <person name="Almasi E."/>
            <person name="Merenyi Z."/>
            <person name="Sahu N."/>
            <person name="Viragh M."/>
            <person name="Koszo T."/>
            <person name="Mondo S."/>
            <person name="Kiss B."/>
            <person name="Balint B."/>
            <person name="Kues U."/>
            <person name="Barry K."/>
            <person name="Hegedus J.C."/>
            <person name="Henrissat B."/>
            <person name="Johnson J."/>
            <person name="Lipzen A."/>
            <person name="Ohm R."/>
            <person name="Nagy I."/>
            <person name="Pangilinan J."/>
            <person name="Yan J."/>
            <person name="Xiong Y."/>
            <person name="Grigoriev I.V."/>
            <person name="Hibbett D.S."/>
            <person name="Nagy L.G."/>
        </authorList>
    </citation>
    <scope>NUCLEOTIDE SEQUENCE [LARGE SCALE GENOMIC DNA]</scope>
    <source>
        <strain evidence="6 7">SZMC22713</strain>
    </source>
</reference>
<dbReference type="InterPro" id="IPR018232">
    <property type="entry name" value="Glyco_hydro_37_CS"/>
</dbReference>
<protein>
    <recommendedName>
        <fullName evidence="4">Trehalase</fullName>
        <ecNumber evidence="4">3.2.1.28</ecNumber>
    </recommendedName>
    <alternativeName>
        <fullName evidence="4">Alpha-trehalose glucohydrolase</fullName>
    </alternativeName>
</protein>
<dbReference type="InterPro" id="IPR001661">
    <property type="entry name" value="Glyco_hydro_37"/>
</dbReference>
<keyword evidence="7" id="KW-1185">Reference proteome</keyword>
<accession>A0A4Y7PWC0</accession>
<evidence type="ECO:0000256" key="5">
    <source>
        <dbReference type="SAM" id="SignalP"/>
    </source>
</evidence>
<dbReference type="OrthoDB" id="3542292at2759"/>
<dbReference type="VEuPathDB" id="FungiDB:BD410DRAFT_822072"/>
<dbReference type="EMBL" id="ML170194">
    <property type="protein sequence ID" value="TDL19707.1"/>
    <property type="molecule type" value="Genomic_DNA"/>
</dbReference>
<dbReference type="Gene3D" id="1.50.10.10">
    <property type="match status" value="1"/>
</dbReference>
<gene>
    <name evidence="6" type="ORF">BD410DRAFT_822072</name>
</gene>
<dbReference type="STRING" id="50990.A0A4Y7PWC0"/>
<dbReference type="InterPro" id="IPR008928">
    <property type="entry name" value="6-hairpin_glycosidase_sf"/>
</dbReference>
<dbReference type="Pfam" id="PF01204">
    <property type="entry name" value="Trehalase"/>
    <property type="match status" value="2"/>
</dbReference>
<evidence type="ECO:0000256" key="1">
    <source>
        <dbReference type="ARBA" id="ARBA00005615"/>
    </source>
</evidence>
<name>A0A4Y7PWC0_9AGAM</name>
<dbReference type="PROSITE" id="PS00928">
    <property type="entry name" value="TREHALASE_2"/>
    <property type="match status" value="1"/>
</dbReference>
<keyword evidence="2 4" id="KW-0378">Hydrolase</keyword>
<dbReference type="PRINTS" id="PR00744">
    <property type="entry name" value="GLHYDRLASE37"/>
</dbReference>
<dbReference type="AlphaFoldDB" id="A0A4Y7PWC0"/>
<proteinExistence type="inferred from homology"/>
<keyword evidence="5" id="KW-0732">Signal</keyword>
<dbReference type="InterPro" id="IPR012341">
    <property type="entry name" value="6hp_glycosidase-like_sf"/>
</dbReference>